<dbReference type="Gene3D" id="2.40.30.30">
    <property type="entry name" value="Riboflavin kinase-like"/>
    <property type="match status" value="1"/>
</dbReference>
<evidence type="ECO:0000256" key="1">
    <source>
        <dbReference type="ARBA" id="ARBA00002121"/>
    </source>
</evidence>
<dbReference type="GO" id="GO:0009231">
    <property type="term" value="P:riboflavin biosynthetic process"/>
    <property type="evidence" value="ECO:0007669"/>
    <property type="project" value="InterPro"/>
</dbReference>
<sequence>MNVSFSAAIGNFDGVHKGHKKLLEKVKNDADKSGLNTKVLTFNPYPFEFFKWHKKRIINEFDKKEILKEIGIDEIVSIEFDEKFRNLKAEEFFELYIKKGKIKSLTVGNDFKFGKDRSGDADLLRNLCKKNDITFSLFEDFKVDDVRVSSSIIRKHLEKGNFADVEKCLGRKLKFTGDVIHGKKFGTRISTPTANIDLQNKEYCFNGVFLCSVMVNDKKFFGIANFGTKPTFDDFRQSLEVHIFDFGENIYYQSLTIEFLCKIRDQIKFESTDDLKNQIHKDIDKAKSLIKDYE</sequence>
<dbReference type="SUPFAM" id="SSF82114">
    <property type="entry name" value="Riboflavin kinase-like"/>
    <property type="match status" value="1"/>
</dbReference>
<dbReference type="EMBL" id="CP097966">
    <property type="protein sequence ID" value="URQ63539.1"/>
    <property type="molecule type" value="Genomic_DNA"/>
</dbReference>
<dbReference type="InterPro" id="IPR015864">
    <property type="entry name" value="FAD_synthase"/>
</dbReference>
<keyword evidence="12" id="KW-0511">Multifunctional enzyme</keyword>
<dbReference type="GO" id="GO:0005524">
    <property type="term" value="F:ATP binding"/>
    <property type="evidence" value="ECO:0007669"/>
    <property type="project" value="UniProtKB-UniRule"/>
</dbReference>
<dbReference type="CDD" id="cd02064">
    <property type="entry name" value="FAD_synthetase_N"/>
    <property type="match status" value="1"/>
</dbReference>
<dbReference type="FunFam" id="3.40.50.620:FF:000021">
    <property type="entry name" value="Riboflavin biosynthesis protein"/>
    <property type="match status" value="1"/>
</dbReference>
<reference evidence="17" key="1">
    <citation type="submission" date="2022-05" db="EMBL/GenBank/DDBJ databases">
        <title>Single-amplified genomics reveal most streamlined microbe among free-living bacteria.</title>
        <authorList>
            <person name="Roda-Garcia J."/>
            <person name="Haro-Moreno J.M."/>
            <person name="Rodriguez-Valera F."/>
            <person name="Almagro-Moreno S."/>
            <person name="Lopez-Perez M."/>
        </authorList>
    </citation>
    <scope>NUCLEOTIDE SEQUENCE</scope>
    <source>
        <strain evidence="17">TMED112-D2-2</strain>
    </source>
</reference>
<evidence type="ECO:0000259" key="16">
    <source>
        <dbReference type="SMART" id="SM00904"/>
    </source>
</evidence>
<gene>
    <name evidence="17" type="primary">ribF</name>
    <name evidence="17" type="ORF">M9B40_01915</name>
</gene>
<dbReference type="Gene3D" id="3.40.50.620">
    <property type="entry name" value="HUPs"/>
    <property type="match status" value="1"/>
</dbReference>
<evidence type="ECO:0000313" key="18">
    <source>
        <dbReference type="Proteomes" id="UP001056381"/>
    </source>
</evidence>
<keyword evidence="6 15" id="KW-0808">Transferase</keyword>
<comment type="pathway">
    <text evidence="2 15">Cofactor biosynthesis; FAD biosynthesis; FAD from FMN: step 1/1.</text>
</comment>
<dbReference type="InterPro" id="IPR002606">
    <property type="entry name" value="Riboflavin_kinase_bac"/>
</dbReference>
<dbReference type="SMART" id="SM00904">
    <property type="entry name" value="Flavokinase"/>
    <property type="match status" value="1"/>
</dbReference>
<dbReference type="PANTHER" id="PTHR22749">
    <property type="entry name" value="RIBOFLAVIN KINASE/FMN ADENYLYLTRANSFERASE"/>
    <property type="match status" value="1"/>
</dbReference>
<keyword evidence="11 15" id="KW-0067">ATP-binding</keyword>
<dbReference type="PANTHER" id="PTHR22749:SF6">
    <property type="entry name" value="RIBOFLAVIN KINASE"/>
    <property type="match status" value="1"/>
</dbReference>
<dbReference type="InterPro" id="IPR004821">
    <property type="entry name" value="Cyt_trans-like"/>
</dbReference>
<dbReference type="InterPro" id="IPR014729">
    <property type="entry name" value="Rossmann-like_a/b/a_fold"/>
</dbReference>
<name>A0A9Q8TZT2_9GAMM</name>
<keyword evidence="9 15" id="KW-0418">Kinase</keyword>
<evidence type="ECO:0000256" key="11">
    <source>
        <dbReference type="ARBA" id="ARBA00022840"/>
    </source>
</evidence>
<keyword evidence="10 15" id="KW-0274">FAD</keyword>
<comment type="function">
    <text evidence="1">Catalyzes the phosphorylation of riboflavin to FMN followed by the adenylation of FMN to FAD.</text>
</comment>
<keyword evidence="5 15" id="KW-0288">FMN</keyword>
<evidence type="ECO:0000256" key="5">
    <source>
        <dbReference type="ARBA" id="ARBA00022643"/>
    </source>
</evidence>
<evidence type="ECO:0000256" key="9">
    <source>
        <dbReference type="ARBA" id="ARBA00022777"/>
    </source>
</evidence>
<keyword evidence="4 15" id="KW-0285">Flavoprotein</keyword>
<evidence type="ECO:0000256" key="14">
    <source>
        <dbReference type="ARBA" id="ARBA00049494"/>
    </source>
</evidence>
<evidence type="ECO:0000256" key="4">
    <source>
        <dbReference type="ARBA" id="ARBA00022630"/>
    </source>
</evidence>
<evidence type="ECO:0000256" key="3">
    <source>
        <dbReference type="ARBA" id="ARBA00005201"/>
    </source>
</evidence>
<dbReference type="GO" id="GO:0003919">
    <property type="term" value="F:FMN adenylyltransferase activity"/>
    <property type="evidence" value="ECO:0007669"/>
    <property type="project" value="UniProtKB-UniRule"/>
</dbReference>
<dbReference type="GO" id="GO:0006747">
    <property type="term" value="P:FAD biosynthetic process"/>
    <property type="evidence" value="ECO:0007669"/>
    <property type="project" value="UniProtKB-UniRule"/>
</dbReference>
<dbReference type="PIRSF" id="PIRSF004491">
    <property type="entry name" value="FAD_Synth"/>
    <property type="match status" value="1"/>
</dbReference>
<dbReference type="NCBIfam" id="TIGR00125">
    <property type="entry name" value="cyt_tran_rel"/>
    <property type="match status" value="1"/>
</dbReference>
<dbReference type="NCBIfam" id="TIGR00083">
    <property type="entry name" value="ribF"/>
    <property type="match status" value="1"/>
</dbReference>
<dbReference type="Proteomes" id="UP001056381">
    <property type="component" value="Chromosome"/>
</dbReference>
<dbReference type="Pfam" id="PF01687">
    <property type="entry name" value="Flavokinase"/>
    <property type="match status" value="1"/>
</dbReference>
<comment type="catalytic activity">
    <reaction evidence="14 15">
        <text>FMN + ATP + H(+) = FAD + diphosphate</text>
        <dbReference type="Rhea" id="RHEA:17237"/>
        <dbReference type="ChEBI" id="CHEBI:15378"/>
        <dbReference type="ChEBI" id="CHEBI:30616"/>
        <dbReference type="ChEBI" id="CHEBI:33019"/>
        <dbReference type="ChEBI" id="CHEBI:57692"/>
        <dbReference type="ChEBI" id="CHEBI:58210"/>
        <dbReference type="EC" id="2.7.7.2"/>
    </reaction>
</comment>
<comment type="pathway">
    <text evidence="3 15">Cofactor biosynthesis; FMN biosynthesis; FMN from riboflavin (ATP route): step 1/1.</text>
</comment>
<dbReference type="AlphaFoldDB" id="A0A9Q8TZT2"/>
<organism evidence="17 18">
    <name type="scientific">SAR86 cluster bacterium</name>
    <dbReference type="NCBI Taxonomy" id="2030880"/>
    <lineage>
        <taxon>Bacteria</taxon>
        <taxon>Pseudomonadati</taxon>
        <taxon>Pseudomonadota</taxon>
        <taxon>Gammaproteobacteria</taxon>
        <taxon>SAR86 cluster</taxon>
    </lineage>
</organism>
<keyword evidence="18" id="KW-1185">Reference proteome</keyword>
<comment type="catalytic activity">
    <reaction evidence="13 15">
        <text>riboflavin + ATP = FMN + ADP + H(+)</text>
        <dbReference type="Rhea" id="RHEA:14357"/>
        <dbReference type="ChEBI" id="CHEBI:15378"/>
        <dbReference type="ChEBI" id="CHEBI:30616"/>
        <dbReference type="ChEBI" id="CHEBI:57986"/>
        <dbReference type="ChEBI" id="CHEBI:58210"/>
        <dbReference type="ChEBI" id="CHEBI:456216"/>
        <dbReference type="EC" id="2.7.1.26"/>
    </reaction>
</comment>
<evidence type="ECO:0000256" key="7">
    <source>
        <dbReference type="ARBA" id="ARBA00022695"/>
    </source>
</evidence>
<dbReference type="InterPro" id="IPR023465">
    <property type="entry name" value="Riboflavin_kinase_dom_sf"/>
</dbReference>
<dbReference type="EC" id="2.7.1.26" evidence="15"/>
<feature type="domain" description="Riboflavin kinase" evidence="16">
    <location>
        <begin position="168"/>
        <end position="291"/>
    </location>
</feature>
<dbReference type="GO" id="GO:0008531">
    <property type="term" value="F:riboflavin kinase activity"/>
    <property type="evidence" value="ECO:0007669"/>
    <property type="project" value="UniProtKB-UniRule"/>
</dbReference>
<dbReference type="Pfam" id="PF06574">
    <property type="entry name" value="FAD_syn"/>
    <property type="match status" value="1"/>
</dbReference>
<dbReference type="NCBIfam" id="NF004162">
    <property type="entry name" value="PRK05627.1-5"/>
    <property type="match status" value="1"/>
</dbReference>
<keyword evidence="7 15" id="KW-0548">Nucleotidyltransferase</keyword>
<evidence type="ECO:0000313" key="17">
    <source>
        <dbReference type="EMBL" id="URQ63539.1"/>
    </source>
</evidence>
<evidence type="ECO:0000256" key="13">
    <source>
        <dbReference type="ARBA" id="ARBA00047880"/>
    </source>
</evidence>
<dbReference type="GO" id="GO:0009398">
    <property type="term" value="P:FMN biosynthetic process"/>
    <property type="evidence" value="ECO:0007669"/>
    <property type="project" value="UniProtKB-UniRule"/>
</dbReference>
<evidence type="ECO:0000256" key="15">
    <source>
        <dbReference type="PIRNR" id="PIRNR004491"/>
    </source>
</evidence>
<protein>
    <recommendedName>
        <fullName evidence="15">Riboflavin biosynthesis protein</fullName>
    </recommendedName>
    <domain>
        <recommendedName>
            <fullName evidence="15">Riboflavin kinase</fullName>
            <ecNumber evidence="15">2.7.1.26</ecNumber>
        </recommendedName>
        <alternativeName>
            <fullName evidence="15">Flavokinase</fullName>
        </alternativeName>
    </domain>
    <domain>
        <recommendedName>
            <fullName evidence="15">FMN adenylyltransferase</fullName>
            <ecNumber evidence="15">2.7.7.2</ecNumber>
        </recommendedName>
        <alternativeName>
            <fullName evidence="15">FAD pyrophosphorylase</fullName>
        </alternativeName>
        <alternativeName>
            <fullName evidence="15">FAD synthase</fullName>
        </alternativeName>
    </domain>
</protein>
<proteinExistence type="inferred from homology"/>
<evidence type="ECO:0000256" key="8">
    <source>
        <dbReference type="ARBA" id="ARBA00022741"/>
    </source>
</evidence>
<evidence type="ECO:0000256" key="12">
    <source>
        <dbReference type="ARBA" id="ARBA00023268"/>
    </source>
</evidence>
<dbReference type="InterPro" id="IPR023468">
    <property type="entry name" value="Riboflavin_kinase"/>
</dbReference>
<dbReference type="SUPFAM" id="SSF52374">
    <property type="entry name" value="Nucleotidylyl transferase"/>
    <property type="match status" value="1"/>
</dbReference>
<evidence type="ECO:0000256" key="2">
    <source>
        <dbReference type="ARBA" id="ARBA00004726"/>
    </source>
</evidence>
<evidence type="ECO:0000256" key="6">
    <source>
        <dbReference type="ARBA" id="ARBA00022679"/>
    </source>
</evidence>
<comment type="similarity">
    <text evidence="15">Belongs to the ribF family.</text>
</comment>
<dbReference type="InterPro" id="IPR015865">
    <property type="entry name" value="Riboflavin_kinase_bac/euk"/>
</dbReference>
<keyword evidence="8 15" id="KW-0547">Nucleotide-binding</keyword>
<evidence type="ECO:0000256" key="10">
    <source>
        <dbReference type="ARBA" id="ARBA00022827"/>
    </source>
</evidence>
<dbReference type="EC" id="2.7.7.2" evidence="15"/>
<accession>A0A9Q8TZT2</accession>